<sequence>MKLTTNKALIGLYLAASTILILSSPARSDGLSLALFTSPLGEVLKTAAIEPFREVTKIDVKADNRDWGIGAVRAKIESDSGVWDLVTVEDAEAIQGCDEGYFAKIDKSKIAGLEDFDLMDDKLECAVPFVFYGTVLAYDKARIGDEPTSWADLWDVKKWPGRRGMNKTPMATLELALMADGVERDQVYAVLATPEGVDRAFKKLDELKPNIVWWQNPGQSRQMLAAGEIVMSVTYDNGIRFFNKTQGTNFGLVRSNTITHVNYWALVEGSKNVDNAYAFLNYAAKPEVQAAVTNGLAISTPNRKAMDFVQSDLKPFLTSNPNNLKESLKLDPQFWVDNYDALSQRFDAWVSAG</sequence>
<dbReference type="CDD" id="cd13589">
    <property type="entry name" value="PBP2_polyamine_RpCGA009"/>
    <property type="match status" value="1"/>
</dbReference>
<dbReference type="Gene3D" id="3.40.190.10">
    <property type="entry name" value="Periplasmic binding protein-like II"/>
    <property type="match status" value="2"/>
</dbReference>
<reference evidence="3" key="1">
    <citation type="submission" date="2020-09" db="EMBL/GenBank/DDBJ databases">
        <title>Genome seq and assembly of Tianweitania sp.</title>
        <authorList>
            <person name="Chhetri G."/>
        </authorList>
    </citation>
    <scope>NUCLEOTIDE SEQUENCE</scope>
    <source>
        <strain evidence="3">Rool2</strain>
    </source>
</reference>
<evidence type="ECO:0000313" key="4">
    <source>
        <dbReference type="Proteomes" id="UP000643405"/>
    </source>
</evidence>
<dbReference type="PANTHER" id="PTHR30222:SF2">
    <property type="entry name" value="ABC TRANSPORTER SUBSTRATE-BINDING PROTEIN"/>
    <property type="match status" value="1"/>
</dbReference>
<dbReference type="AlphaFoldDB" id="A0A8J6PMM7"/>
<keyword evidence="2" id="KW-0574">Periplasm</keyword>
<evidence type="ECO:0000256" key="2">
    <source>
        <dbReference type="ARBA" id="ARBA00022764"/>
    </source>
</evidence>
<dbReference type="Proteomes" id="UP000643405">
    <property type="component" value="Unassembled WGS sequence"/>
</dbReference>
<organism evidence="3 4">
    <name type="scientific">Oryzicola mucosus</name>
    <dbReference type="NCBI Taxonomy" id="2767425"/>
    <lineage>
        <taxon>Bacteria</taxon>
        <taxon>Pseudomonadati</taxon>
        <taxon>Pseudomonadota</taxon>
        <taxon>Alphaproteobacteria</taxon>
        <taxon>Hyphomicrobiales</taxon>
        <taxon>Phyllobacteriaceae</taxon>
        <taxon>Oryzicola</taxon>
    </lineage>
</organism>
<dbReference type="Pfam" id="PF13416">
    <property type="entry name" value="SBP_bac_8"/>
    <property type="match status" value="1"/>
</dbReference>
<proteinExistence type="predicted"/>
<name>A0A8J6PMM7_9HYPH</name>
<dbReference type="PANTHER" id="PTHR30222">
    <property type="entry name" value="SPERMIDINE/PUTRESCINE-BINDING PERIPLASMIC PROTEIN"/>
    <property type="match status" value="1"/>
</dbReference>
<dbReference type="InterPro" id="IPR006059">
    <property type="entry name" value="SBP"/>
</dbReference>
<accession>A0A8J6PMM7</accession>
<keyword evidence="1" id="KW-0732">Signal</keyword>
<dbReference type="EMBL" id="JACVVX010000014">
    <property type="protein sequence ID" value="MBD0417439.1"/>
    <property type="molecule type" value="Genomic_DNA"/>
</dbReference>
<dbReference type="SUPFAM" id="SSF53850">
    <property type="entry name" value="Periplasmic binding protein-like II"/>
    <property type="match status" value="1"/>
</dbReference>
<evidence type="ECO:0000313" key="3">
    <source>
        <dbReference type="EMBL" id="MBD0417439.1"/>
    </source>
</evidence>
<gene>
    <name evidence="3" type="ORF">ICI42_22640</name>
</gene>
<evidence type="ECO:0000256" key="1">
    <source>
        <dbReference type="ARBA" id="ARBA00022729"/>
    </source>
</evidence>
<comment type="caution">
    <text evidence="3">The sequence shown here is derived from an EMBL/GenBank/DDBJ whole genome shotgun (WGS) entry which is preliminary data.</text>
</comment>
<dbReference type="RefSeq" id="WP_188166879.1">
    <property type="nucleotide sequence ID" value="NZ_JACVVX010000014.1"/>
</dbReference>
<protein>
    <submittedName>
        <fullName evidence="3">ABC transporter substrate-binding protein</fullName>
    </submittedName>
</protein>
<keyword evidence="4" id="KW-1185">Reference proteome</keyword>